<dbReference type="Proteomes" id="UP000198211">
    <property type="component" value="Unassembled WGS sequence"/>
</dbReference>
<feature type="compositionally biased region" description="Low complexity" evidence="1">
    <location>
        <begin position="105"/>
        <end position="131"/>
    </location>
</feature>
<feature type="signal peptide" evidence="2">
    <location>
        <begin position="1"/>
        <end position="19"/>
    </location>
</feature>
<dbReference type="GO" id="GO:0005576">
    <property type="term" value="C:extracellular region"/>
    <property type="evidence" value="ECO:0007669"/>
    <property type="project" value="InterPro"/>
</dbReference>
<dbReference type="AlphaFoldDB" id="A0A225VCF2"/>
<protein>
    <submittedName>
        <fullName evidence="3">GP-anchored serine-rich Elicitin INL13</fullName>
    </submittedName>
</protein>
<gene>
    <name evidence="3" type="ORF">PHMEG_00025788</name>
</gene>
<sequence>MHFPLFVLSLALFVSTTNAAECTDSEAEYADSVWDAAAATSACSAYVVSTNPVYIEAPCSTSCIPVMEDVADKLPSCTFSGVSNKVTLQNALTVCNGGDTTDAGSPTTVTDAPTTSTTTTPTPTSSSSTDCTTAEYTSTEDLYDQAAATSACSPYATSSSLLVTFDTPCCTTTEVNKMWDLYVSTATSDECADDSTVNGYSVYIFTSCDSDCADKIKDLATALPNCYYDYEFMNKKQDVLEELDDCEVTSTYISVTVYPDSSIEFTSSSGSSTSATNPPESGDLSDTNLDSSVAGTAESKALRETIQVWTIAIILAVTIVAF</sequence>
<proteinExistence type="predicted"/>
<organism evidence="3 4">
    <name type="scientific">Phytophthora megakarya</name>
    <dbReference type="NCBI Taxonomy" id="4795"/>
    <lineage>
        <taxon>Eukaryota</taxon>
        <taxon>Sar</taxon>
        <taxon>Stramenopiles</taxon>
        <taxon>Oomycota</taxon>
        <taxon>Peronosporomycetes</taxon>
        <taxon>Peronosporales</taxon>
        <taxon>Peronosporaceae</taxon>
        <taxon>Phytophthora</taxon>
    </lineage>
</organism>
<feature type="chain" id="PRO_5013370694" evidence="2">
    <location>
        <begin position="20"/>
        <end position="322"/>
    </location>
</feature>
<dbReference type="InterPro" id="IPR002200">
    <property type="entry name" value="Elicitin"/>
</dbReference>
<keyword evidence="4" id="KW-1185">Reference proteome</keyword>
<name>A0A225VCF2_9STRA</name>
<comment type="caution">
    <text evidence="3">The sequence shown here is derived from an EMBL/GenBank/DDBJ whole genome shotgun (WGS) entry which is preliminary data.</text>
</comment>
<evidence type="ECO:0000313" key="3">
    <source>
        <dbReference type="EMBL" id="OWZ02619.1"/>
    </source>
</evidence>
<keyword evidence="2" id="KW-0732">Signal</keyword>
<dbReference type="SMART" id="SM01187">
    <property type="entry name" value="Elicitin"/>
    <property type="match status" value="2"/>
</dbReference>
<reference evidence="4" key="1">
    <citation type="submission" date="2017-03" db="EMBL/GenBank/DDBJ databases">
        <title>Phytopthora megakarya and P. palmivora, two closely related causual agents of cacao black pod achieved similar genome size and gene model numbers by different mechanisms.</title>
        <authorList>
            <person name="Ali S."/>
            <person name="Shao J."/>
            <person name="Larry D.J."/>
            <person name="Kronmiller B."/>
            <person name="Shen D."/>
            <person name="Strem M.D."/>
            <person name="Melnick R.L."/>
            <person name="Guiltinan M.J."/>
            <person name="Tyler B.M."/>
            <person name="Meinhardt L.W."/>
            <person name="Bailey B.A."/>
        </authorList>
    </citation>
    <scope>NUCLEOTIDE SEQUENCE [LARGE SCALE GENOMIC DNA]</scope>
    <source>
        <strain evidence="4">zdho120</strain>
    </source>
</reference>
<evidence type="ECO:0000256" key="2">
    <source>
        <dbReference type="SAM" id="SignalP"/>
    </source>
</evidence>
<feature type="region of interest" description="Disordered" evidence="1">
    <location>
        <begin position="103"/>
        <end position="131"/>
    </location>
</feature>
<evidence type="ECO:0000256" key="1">
    <source>
        <dbReference type="SAM" id="MobiDB-lite"/>
    </source>
</evidence>
<dbReference type="OrthoDB" id="124292at2759"/>
<dbReference type="EMBL" id="NBNE01006046">
    <property type="protein sequence ID" value="OWZ02619.1"/>
    <property type="molecule type" value="Genomic_DNA"/>
</dbReference>
<accession>A0A225VCF2</accession>
<feature type="compositionally biased region" description="Low complexity" evidence="1">
    <location>
        <begin position="267"/>
        <end position="276"/>
    </location>
</feature>
<feature type="region of interest" description="Disordered" evidence="1">
    <location>
        <begin position="267"/>
        <end position="289"/>
    </location>
</feature>
<evidence type="ECO:0000313" key="4">
    <source>
        <dbReference type="Proteomes" id="UP000198211"/>
    </source>
</evidence>